<organism evidence="1 2">
    <name type="scientific">Marine Group III euryarchaeote CG-Epi2</name>
    <dbReference type="NCBI Taxonomy" id="1888996"/>
    <lineage>
        <taxon>Archaea</taxon>
        <taxon>Methanobacteriati</taxon>
        <taxon>Thermoplasmatota</taxon>
        <taxon>Thermoplasmata</taxon>
        <taxon>Candidatus Thermoprofundales</taxon>
    </lineage>
</organism>
<reference evidence="1 2" key="1">
    <citation type="submission" date="2016-08" db="EMBL/GenBank/DDBJ databases">
        <title>New Insights into Marine Group III Euryarchaeota, from dark to light.</title>
        <authorList>
            <person name="Haro-Moreno J.M."/>
            <person name="Rodriguez-Valera F."/>
            <person name="Lopez-Garcia P."/>
            <person name="Moreira D."/>
            <person name="Martin-Cuadrado A.B."/>
        </authorList>
    </citation>
    <scope>NUCLEOTIDE SEQUENCE [LARGE SCALE GENOMIC DNA]</scope>
    <source>
        <strain evidence="1">CG-Epi2</strain>
    </source>
</reference>
<evidence type="ECO:0000313" key="1">
    <source>
        <dbReference type="EMBL" id="OIR22541.1"/>
    </source>
</evidence>
<proteinExistence type="predicted"/>
<accession>A0A1J5U195</accession>
<dbReference type="Proteomes" id="UP000183615">
    <property type="component" value="Unassembled WGS sequence"/>
</dbReference>
<name>A0A1J5U195_9ARCH</name>
<gene>
    <name evidence="1" type="ORF">BET99_00725</name>
</gene>
<protein>
    <submittedName>
        <fullName evidence="1">Uncharacterized protein</fullName>
    </submittedName>
</protein>
<dbReference type="AlphaFoldDB" id="A0A1J5U195"/>
<sequence length="193" mass="21798">MVWTAMAYNQGKRVKPIWDLDTINFMSSSQEISVPETDEPILIWDMGGILRNRPNPSSLKLNPENKIYVDFGLTWGEDIIDLLMLDRGQVVLPLRNLQGFNELDAALVYAEDITIGIDWSNAVKSSSTDFSIDLVKLLHLLHQRGQTDILIYSLVGELPYIPAGTAANFNINLAYLTESRIQPQWAKGVFIFE</sequence>
<dbReference type="EMBL" id="MIYZ01000012">
    <property type="protein sequence ID" value="OIR22541.1"/>
    <property type="molecule type" value="Genomic_DNA"/>
</dbReference>
<comment type="caution">
    <text evidence="1">The sequence shown here is derived from an EMBL/GenBank/DDBJ whole genome shotgun (WGS) entry which is preliminary data.</text>
</comment>
<evidence type="ECO:0000313" key="2">
    <source>
        <dbReference type="Proteomes" id="UP000183615"/>
    </source>
</evidence>